<keyword evidence="7" id="KW-1185">Reference proteome</keyword>
<dbReference type="PRINTS" id="PR00722">
    <property type="entry name" value="CHYMOTRYPSIN"/>
</dbReference>
<evidence type="ECO:0000259" key="5">
    <source>
        <dbReference type="PROSITE" id="PS50240"/>
    </source>
</evidence>
<dbReference type="Proteomes" id="UP001140094">
    <property type="component" value="Unassembled WGS sequence"/>
</dbReference>
<dbReference type="Pfam" id="PF00089">
    <property type="entry name" value="Trypsin"/>
    <property type="match status" value="1"/>
</dbReference>
<evidence type="ECO:0000256" key="1">
    <source>
        <dbReference type="ARBA" id="ARBA00007664"/>
    </source>
</evidence>
<dbReference type="GO" id="GO:0006508">
    <property type="term" value="P:proteolysis"/>
    <property type="evidence" value="ECO:0007669"/>
    <property type="project" value="InterPro"/>
</dbReference>
<dbReference type="InterPro" id="IPR001314">
    <property type="entry name" value="Peptidase_S1A"/>
</dbReference>
<comment type="caution">
    <text evidence="6">The sequence shown here is derived from an EMBL/GenBank/DDBJ whole genome shotgun (WGS) entry which is preliminary data.</text>
</comment>
<accession>A0A9W8LUE2</accession>
<dbReference type="PROSITE" id="PS50240">
    <property type="entry name" value="TRYPSIN_DOM"/>
    <property type="match status" value="1"/>
</dbReference>
<dbReference type="InterPro" id="IPR009003">
    <property type="entry name" value="Peptidase_S1_PA"/>
</dbReference>
<reference evidence="6" key="1">
    <citation type="submission" date="2022-07" db="EMBL/GenBank/DDBJ databases">
        <title>Phylogenomic reconstructions and comparative analyses of Kickxellomycotina fungi.</title>
        <authorList>
            <person name="Reynolds N.K."/>
            <person name="Stajich J.E."/>
            <person name="Barry K."/>
            <person name="Grigoriev I.V."/>
            <person name="Crous P."/>
            <person name="Smith M.E."/>
        </authorList>
    </citation>
    <scope>NUCLEOTIDE SEQUENCE</scope>
    <source>
        <strain evidence="6">NRRL 1565</strain>
    </source>
</reference>
<sequence>MPITIENLLVWGAVLCLIIKGAPSSSVARTPRIAGGQAASKSQFSFAANVVSVDAKYTGKNCTGALIGERLVMTTANCLMTSGNTWFNPDLMSVSFGESSQNVYKIRQALISDGYRGETFSHNVGLIILASPVPESVATPVKIYSEKFTTKTPVFAIGYGVTGRELDPYPNSPQVVPLSIMSDKECSAYKSFDPATQLCVAGEAESSLCIGDEGAPLVVTSEADHAVALVGMASYSTEVAGAKATACGGHGRISYFEISKSWAGWISKAAHVTYNDIIVSLNITTDSDRGDKSNAPGDGNSNNSEDAEVEFSDVDPASNAGIIEGPLPEVEASATSGSARHTFSGAEVIAVLSFVLLAVAGTNI</sequence>
<keyword evidence="4" id="KW-0732">Signal</keyword>
<protein>
    <recommendedName>
        <fullName evidence="5">Peptidase S1 domain-containing protein</fullName>
    </recommendedName>
</protein>
<feature type="region of interest" description="Disordered" evidence="3">
    <location>
        <begin position="288"/>
        <end position="311"/>
    </location>
</feature>
<evidence type="ECO:0000313" key="6">
    <source>
        <dbReference type="EMBL" id="KAJ2809353.1"/>
    </source>
</evidence>
<keyword evidence="2" id="KW-1015">Disulfide bond</keyword>
<dbReference type="GO" id="GO:0004252">
    <property type="term" value="F:serine-type endopeptidase activity"/>
    <property type="evidence" value="ECO:0007669"/>
    <property type="project" value="InterPro"/>
</dbReference>
<evidence type="ECO:0000313" key="7">
    <source>
        <dbReference type="Proteomes" id="UP001140094"/>
    </source>
</evidence>
<proteinExistence type="inferred from homology"/>
<comment type="similarity">
    <text evidence="1">Belongs to the peptidase S1 family.</text>
</comment>
<organism evidence="6 7">
    <name type="scientific">Coemansia guatemalensis</name>
    <dbReference type="NCBI Taxonomy" id="2761395"/>
    <lineage>
        <taxon>Eukaryota</taxon>
        <taxon>Fungi</taxon>
        <taxon>Fungi incertae sedis</taxon>
        <taxon>Zoopagomycota</taxon>
        <taxon>Kickxellomycotina</taxon>
        <taxon>Kickxellomycetes</taxon>
        <taxon>Kickxellales</taxon>
        <taxon>Kickxellaceae</taxon>
        <taxon>Coemansia</taxon>
    </lineage>
</organism>
<dbReference type="PANTHER" id="PTHR24276:SF91">
    <property type="entry name" value="AT26814P-RELATED"/>
    <property type="match status" value="1"/>
</dbReference>
<feature type="domain" description="Peptidase S1" evidence="5">
    <location>
        <begin position="33"/>
        <end position="271"/>
    </location>
</feature>
<dbReference type="OrthoDB" id="6380398at2759"/>
<dbReference type="InterPro" id="IPR043504">
    <property type="entry name" value="Peptidase_S1_PA_chymotrypsin"/>
</dbReference>
<evidence type="ECO:0000256" key="2">
    <source>
        <dbReference type="ARBA" id="ARBA00023157"/>
    </source>
</evidence>
<evidence type="ECO:0000256" key="4">
    <source>
        <dbReference type="SAM" id="SignalP"/>
    </source>
</evidence>
<gene>
    <name evidence="6" type="ORF">H4R20_000163</name>
</gene>
<dbReference type="AlphaFoldDB" id="A0A9W8LUE2"/>
<dbReference type="InterPro" id="IPR050430">
    <property type="entry name" value="Peptidase_S1"/>
</dbReference>
<feature type="chain" id="PRO_5040929533" description="Peptidase S1 domain-containing protein" evidence="4">
    <location>
        <begin position="25"/>
        <end position="364"/>
    </location>
</feature>
<dbReference type="SMART" id="SM00020">
    <property type="entry name" value="Tryp_SPc"/>
    <property type="match status" value="1"/>
</dbReference>
<dbReference type="InterPro" id="IPR001254">
    <property type="entry name" value="Trypsin_dom"/>
</dbReference>
<dbReference type="EMBL" id="JANBUO010000004">
    <property type="protein sequence ID" value="KAJ2809353.1"/>
    <property type="molecule type" value="Genomic_DNA"/>
</dbReference>
<feature type="signal peptide" evidence="4">
    <location>
        <begin position="1"/>
        <end position="24"/>
    </location>
</feature>
<evidence type="ECO:0000256" key="3">
    <source>
        <dbReference type="SAM" id="MobiDB-lite"/>
    </source>
</evidence>
<dbReference type="Gene3D" id="2.40.10.10">
    <property type="entry name" value="Trypsin-like serine proteases"/>
    <property type="match status" value="1"/>
</dbReference>
<name>A0A9W8LUE2_9FUNG</name>
<dbReference type="SUPFAM" id="SSF50494">
    <property type="entry name" value="Trypsin-like serine proteases"/>
    <property type="match status" value="1"/>
</dbReference>
<dbReference type="PANTHER" id="PTHR24276">
    <property type="entry name" value="POLYSERASE-RELATED"/>
    <property type="match status" value="1"/>
</dbReference>